<dbReference type="EMBL" id="JACRSV010000001">
    <property type="protein sequence ID" value="MBC8558903.1"/>
    <property type="molecule type" value="Genomic_DNA"/>
</dbReference>
<accession>A0A926E3I7</accession>
<keyword evidence="2" id="KW-1185">Reference proteome</keyword>
<gene>
    <name evidence="1" type="ORF">H8710_02340</name>
</gene>
<reference evidence="1" key="1">
    <citation type="submission" date="2020-08" db="EMBL/GenBank/DDBJ databases">
        <title>Genome public.</title>
        <authorList>
            <person name="Liu C."/>
            <person name="Sun Q."/>
        </authorList>
    </citation>
    <scope>NUCLEOTIDE SEQUENCE</scope>
    <source>
        <strain evidence="1">NSJ-33</strain>
    </source>
</reference>
<sequence length="123" mass="14031">MLLLPYSEIYKINGKPIFSPTSASVSIEDLETSAERTADGTLHRERARQGVRKISFTYDRLTQEEMQLLIPMLSPVFFELTYLDPEKGTNTITCYCSSKSSDLYSAVFYGGYWMGVKFNCIEK</sequence>
<evidence type="ECO:0000313" key="2">
    <source>
        <dbReference type="Proteomes" id="UP000610760"/>
    </source>
</evidence>
<name>A0A926E3I7_9FIRM</name>
<dbReference type="AlphaFoldDB" id="A0A926E3I7"/>
<comment type="caution">
    <text evidence="1">The sequence shown here is derived from an EMBL/GenBank/DDBJ whole genome shotgun (WGS) entry which is preliminary data.</text>
</comment>
<protein>
    <submittedName>
        <fullName evidence="1">Uncharacterized protein</fullName>
    </submittedName>
</protein>
<proteinExistence type="predicted"/>
<evidence type="ECO:0000313" key="1">
    <source>
        <dbReference type="EMBL" id="MBC8558903.1"/>
    </source>
</evidence>
<organism evidence="1 2">
    <name type="scientific">Fumia xinanensis</name>
    <dbReference type="NCBI Taxonomy" id="2763659"/>
    <lineage>
        <taxon>Bacteria</taxon>
        <taxon>Bacillati</taxon>
        <taxon>Bacillota</taxon>
        <taxon>Clostridia</taxon>
        <taxon>Eubacteriales</taxon>
        <taxon>Oscillospiraceae</taxon>
        <taxon>Fumia</taxon>
    </lineage>
</organism>
<dbReference type="RefSeq" id="WP_249293801.1">
    <property type="nucleotide sequence ID" value="NZ_JACRSV010000001.1"/>
</dbReference>
<dbReference type="Proteomes" id="UP000610760">
    <property type="component" value="Unassembled WGS sequence"/>
</dbReference>